<evidence type="ECO:0000313" key="2">
    <source>
        <dbReference type="Proteomes" id="UP000028073"/>
    </source>
</evidence>
<gene>
    <name evidence="1" type="ORF">GZ78_26640</name>
</gene>
<protein>
    <submittedName>
        <fullName evidence="1">Uncharacterized protein</fullName>
    </submittedName>
</protein>
<sequence length="61" mass="7210">MQATGICWADSFECKFSRYQSPENRIFYPLFWPDNTSVRPFEPSIGKKVDEKVDEKVFLCQ</sequence>
<evidence type="ECO:0000313" key="1">
    <source>
        <dbReference type="EMBL" id="KEQ13129.1"/>
    </source>
</evidence>
<accession>A0A081N3V6</accession>
<dbReference type="Proteomes" id="UP000028073">
    <property type="component" value="Unassembled WGS sequence"/>
</dbReference>
<reference evidence="1 2" key="1">
    <citation type="submission" date="2014-06" db="EMBL/GenBank/DDBJ databases">
        <title>Whole Genome Sequences of Three Symbiotic Endozoicomonas Bacteria.</title>
        <authorList>
            <person name="Neave M.J."/>
            <person name="Apprill A."/>
            <person name="Voolstra C.R."/>
        </authorList>
    </citation>
    <scope>NUCLEOTIDE SEQUENCE [LARGE SCALE GENOMIC DNA]</scope>
    <source>
        <strain evidence="1 2">DSM 25634</strain>
    </source>
</reference>
<dbReference type="STRING" id="1137799.GZ78_26640"/>
<keyword evidence="2" id="KW-1185">Reference proteome</keyword>
<dbReference type="AlphaFoldDB" id="A0A081N3V6"/>
<comment type="caution">
    <text evidence="1">The sequence shown here is derived from an EMBL/GenBank/DDBJ whole genome shotgun (WGS) entry which is preliminary data.</text>
</comment>
<dbReference type="EMBL" id="JOKH01000009">
    <property type="protein sequence ID" value="KEQ13129.1"/>
    <property type="molecule type" value="Genomic_DNA"/>
</dbReference>
<proteinExistence type="predicted"/>
<name>A0A081N3V6_9GAMM</name>
<organism evidence="1 2">
    <name type="scientific">Endozoicomonas numazuensis</name>
    <dbReference type="NCBI Taxonomy" id="1137799"/>
    <lineage>
        <taxon>Bacteria</taxon>
        <taxon>Pseudomonadati</taxon>
        <taxon>Pseudomonadota</taxon>
        <taxon>Gammaproteobacteria</taxon>
        <taxon>Oceanospirillales</taxon>
        <taxon>Endozoicomonadaceae</taxon>
        <taxon>Endozoicomonas</taxon>
    </lineage>
</organism>